<gene>
    <name evidence="1" type="ORF">DdX_18247</name>
</gene>
<proteinExistence type="predicted"/>
<organism evidence="1 2">
    <name type="scientific">Ditylenchus destructor</name>
    <dbReference type="NCBI Taxonomy" id="166010"/>
    <lineage>
        <taxon>Eukaryota</taxon>
        <taxon>Metazoa</taxon>
        <taxon>Ecdysozoa</taxon>
        <taxon>Nematoda</taxon>
        <taxon>Chromadorea</taxon>
        <taxon>Rhabditida</taxon>
        <taxon>Tylenchina</taxon>
        <taxon>Tylenchomorpha</taxon>
        <taxon>Sphaerularioidea</taxon>
        <taxon>Anguinidae</taxon>
        <taxon>Anguininae</taxon>
        <taxon>Ditylenchus</taxon>
    </lineage>
</organism>
<sequence>MDGNERPGKSYCAKQTCAKQTCAKQTSTKFSPTERKVTYTVNFINEEDGSSVTHTYSQIYNDTDVKRGDTLVKTKALSLINTKVPGFGFTPGSITVFDPIRDANGILSATITLHVPKHLGKVN</sequence>
<evidence type="ECO:0000313" key="1">
    <source>
        <dbReference type="EMBL" id="KAI1697849.1"/>
    </source>
</evidence>
<dbReference type="EMBL" id="JAKKPZ010000247">
    <property type="protein sequence ID" value="KAI1697849.1"/>
    <property type="molecule type" value="Genomic_DNA"/>
</dbReference>
<dbReference type="AlphaFoldDB" id="A0AAD4MKK8"/>
<protein>
    <submittedName>
        <fullName evidence="1">Uncharacterized protein</fullName>
    </submittedName>
</protein>
<reference evidence="1" key="1">
    <citation type="submission" date="2022-01" db="EMBL/GenBank/DDBJ databases">
        <title>Genome Sequence Resource for Two Populations of Ditylenchus destructor, the Migratory Endoparasitic Phytonematode.</title>
        <authorList>
            <person name="Zhang H."/>
            <person name="Lin R."/>
            <person name="Xie B."/>
        </authorList>
    </citation>
    <scope>NUCLEOTIDE SEQUENCE</scope>
    <source>
        <strain evidence="1">BazhouSP</strain>
    </source>
</reference>
<name>A0AAD4MKK8_9BILA</name>
<accession>A0AAD4MKK8</accession>
<comment type="caution">
    <text evidence="1">The sequence shown here is derived from an EMBL/GenBank/DDBJ whole genome shotgun (WGS) entry which is preliminary data.</text>
</comment>
<evidence type="ECO:0000313" key="2">
    <source>
        <dbReference type="Proteomes" id="UP001201812"/>
    </source>
</evidence>
<keyword evidence="2" id="KW-1185">Reference proteome</keyword>
<dbReference type="Proteomes" id="UP001201812">
    <property type="component" value="Unassembled WGS sequence"/>
</dbReference>